<dbReference type="Proteomes" id="UP001139103">
    <property type="component" value="Unassembled WGS sequence"/>
</dbReference>
<dbReference type="SUPFAM" id="SSF88659">
    <property type="entry name" value="Sigma3 and sigma4 domains of RNA polymerase sigma factors"/>
    <property type="match status" value="1"/>
</dbReference>
<sequence>MTDSWDITETLARARNGDREAQEFLAMRYRDHLMRKASLKLAPYVRKHLDPDDVVQSTLRTFFRRHQEGKFDNFDFNREEQKDGLLRLLCTILIRKCQRVSRVGRREEEAPALLGDDGELFPNDILEGISKEPSPKEVAELEELVRVVSERLIHPRDRKILELRIAGYSIREICEHEEVKCSESMVFIALRRIKEQMRRYFETK</sequence>
<organism evidence="2 3">
    <name type="scientific">Blastopirellula sediminis</name>
    <dbReference type="NCBI Taxonomy" id="2894196"/>
    <lineage>
        <taxon>Bacteria</taxon>
        <taxon>Pseudomonadati</taxon>
        <taxon>Planctomycetota</taxon>
        <taxon>Planctomycetia</taxon>
        <taxon>Pirellulales</taxon>
        <taxon>Pirellulaceae</taxon>
        <taxon>Blastopirellula</taxon>
    </lineage>
</organism>
<dbReference type="Pfam" id="PF07638">
    <property type="entry name" value="Sigma70_ECF"/>
    <property type="match status" value="1"/>
</dbReference>
<dbReference type="InterPro" id="IPR013325">
    <property type="entry name" value="RNA_pol_sigma_r2"/>
</dbReference>
<feature type="domain" description="RNA polymerase sigma-70 ECF-like HTH" evidence="1">
    <location>
        <begin position="6"/>
        <end position="199"/>
    </location>
</feature>
<reference evidence="2" key="1">
    <citation type="submission" date="2021-11" db="EMBL/GenBank/DDBJ databases">
        <title>Genome sequence.</title>
        <authorList>
            <person name="Sun Q."/>
        </authorList>
    </citation>
    <scope>NUCLEOTIDE SEQUENCE</scope>
    <source>
        <strain evidence="2">JC732</strain>
    </source>
</reference>
<dbReference type="AlphaFoldDB" id="A0A9X1MI26"/>
<name>A0A9X1MI26_9BACT</name>
<dbReference type="InterPro" id="IPR013324">
    <property type="entry name" value="RNA_pol_sigma_r3/r4-like"/>
</dbReference>
<evidence type="ECO:0000313" key="2">
    <source>
        <dbReference type="EMBL" id="MCC9626956.1"/>
    </source>
</evidence>
<protein>
    <recommendedName>
        <fullName evidence="1">RNA polymerase sigma-70 ECF-like HTH domain-containing protein</fullName>
    </recommendedName>
</protein>
<dbReference type="GO" id="GO:0006352">
    <property type="term" value="P:DNA-templated transcription initiation"/>
    <property type="evidence" value="ECO:0007669"/>
    <property type="project" value="InterPro"/>
</dbReference>
<dbReference type="RefSeq" id="WP_230214478.1">
    <property type="nucleotide sequence ID" value="NZ_JAJKFT010000002.1"/>
</dbReference>
<keyword evidence="3" id="KW-1185">Reference proteome</keyword>
<accession>A0A9X1MI26</accession>
<dbReference type="EMBL" id="JAJKFT010000002">
    <property type="protein sequence ID" value="MCC9626956.1"/>
    <property type="molecule type" value="Genomic_DNA"/>
</dbReference>
<dbReference type="SUPFAM" id="SSF88946">
    <property type="entry name" value="Sigma2 domain of RNA polymerase sigma factors"/>
    <property type="match status" value="1"/>
</dbReference>
<proteinExistence type="predicted"/>
<dbReference type="InterPro" id="IPR053812">
    <property type="entry name" value="HTH_Sigma70_ECF-like"/>
</dbReference>
<evidence type="ECO:0000313" key="3">
    <source>
        <dbReference type="Proteomes" id="UP001139103"/>
    </source>
</evidence>
<dbReference type="Gene3D" id="1.10.1740.10">
    <property type="match status" value="1"/>
</dbReference>
<gene>
    <name evidence="2" type="ORF">LOC68_00920</name>
</gene>
<dbReference type="GO" id="GO:0003700">
    <property type="term" value="F:DNA-binding transcription factor activity"/>
    <property type="evidence" value="ECO:0007669"/>
    <property type="project" value="InterPro"/>
</dbReference>
<comment type="caution">
    <text evidence="2">The sequence shown here is derived from an EMBL/GenBank/DDBJ whole genome shotgun (WGS) entry which is preliminary data.</text>
</comment>
<evidence type="ECO:0000259" key="1">
    <source>
        <dbReference type="Pfam" id="PF07638"/>
    </source>
</evidence>